<organism evidence="2 3">
    <name type="scientific">Wolfiporia cocos (strain MD-104)</name>
    <name type="common">Brown rot fungus</name>
    <dbReference type="NCBI Taxonomy" id="742152"/>
    <lineage>
        <taxon>Eukaryota</taxon>
        <taxon>Fungi</taxon>
        <taxon>Dikarya</taxon>
        <taxon>Basidiomycota</taxon>
        <taxon>Agaricomycotina</taxon>
        <taxon>Agaricomycetes</taxon>
        <taxon>Polyporales</taxon>
        <taxon>Phaeolaceae</taxon>
        <taxon>Wolfiporia</taxon>
    </lineage>
</organism>
<gene>
    <name evidence="2" type="ORF">WOLCODRAFT_66963</name>
</gene>
<dbReference type="Gene3D" id="1.20.1280.50">
    <property type="match status" value="1"/>
</dbReference>
<dbReference type="OMA" id="YACSKVY"/>
<dbReference type="Proteomes" id="UP000218811">
    <property type="component" value="Unassembled WGS sequence"/>
</dbReference>
<evidence type="ECO:0000313" key="3">
    <source>
        <dbReference type="Proteomes" id="UP000218811"/>
    </source>
</evidence>
<name>A0A2H3JC65_WOLCO</name>
<dbReference type="AlphaFoldDB" id="A0A2H3JC65"/>
<proteinExistence type="predicted"/>
<dbReference type="OrthoDB" id="3226064at2759"/>
<dbReference type="SUPFAM" id="SSF81383">
    <property type="entry name" value="F-box domain"/>
    <property type="match status" value="1"/>
</dbReference>
<accession>A0A2H3JC65</accession>
<dbReference type="Pfam" id="PF12937">
    <property type="entry name" value="F-box-like"/>
    <property type="match status" value="1"/>
</dbReference>
<sequence length="424" mass="48474">MAITLDHLPPEILEQIFLELHPRYVASLAQTCNLLHAEIYNPLDQRLWRMLYLLMPLDDLRLCRNSLGDPLPQEVDWKSAVQRVVRAQTVLSDSSKCRPGERLTILQTLIDLVCNLPTAPTFWDVQPTNNLAWLVALLRNSKVFEYNREDVTDEEHQLYSRLHTYFGLTARDYQPARRTTSRGFVYAMRHYRRENGYGPLLMDGSGRVNWEHVQAIHHVMSMQIVPPREETELGQSLFTIYPMSLPYCQSVIPEGVDLGRERDWAGVEGSWQCSFCFCDHRELLVYNNYNLLNFGPLQTGIFDDPDFVEIFRTINIDIRVISTKADSSHPTRPVIHFSGTAHGNTMMVGEVKLTPDNQIRWHFKSGEGGQAVWSSEGIQVGNVRSSFGVLGAWTTTEHDTHDPVGPFWLRKVPPTVSSIPITSL</sequence>
<protein>
    <recommendedName>
        <fullName evidence="1">F-box domain-containing protein</fullName>
    </recommendedName>
</protein>
<keyword evidence="3" id="KW-1185">Reference proteome</keyword>
<reference evidence="2 3" key="1">
    <citation type="journal article" date="2012" name="Science">
        <title>The Paleozoic origin of enzymatic lignin decomposition reconstructed from 31 fungal genomes.</title>
        <authorList>
            <person name="Floudas D."/>
            <person name="Binder M."/>
            <person name="Riley R."/>
            <person name="Barry K."/>
            <person name="Blanchette R.A."/>
            <person name="Henrissat B."/>
            <person name="Martinez A.T."/>
            <person name="Otillar R."/>
            <person name="Spatafora J.W."/>
            <person name="Yadav J.S."/>
            <person name="Aerts A."/>
            <person name="Benoit I."/>
            <person name="Boyd A."/>
            <person name="Carlson A."/>
            <person name="Copeland A."/>
            <person name="Coutinho P.M."/>
            <person name="de Vries R.P."/>
            <person name="Ferreira P."/>
            <person name="Findley K."/>
            <person name="Foster B."/>
            <person name="Gaskell J."/>
            <person name="Glotzer D."/>
            <person name="Gorecki P."/>
            <person name="Heitman J."/>
            <person name="Hesse C."/>
            <person name="Hori C."/>
            <person name="Igarashi K."/>
            <person name="Jurgens J.A."/>
            <person name="Kallen N."/>
            <person name="Kersten P."/>
            <person name="Kohler A."/>
            <person name="Kuees U."/>
            <person name="Kumar T.K.A."/>
            <person name="Kuo A."/>
            <person name="LaButti K."/>
            <person name="Larrondo L.F."/>
            <person name="Lindquist E."/>
            <person name="Ling A."/>
            <person name="Lombard V."/>
            <person name="Lucas S."/>
            <person name="Lundell T."/>
            <person name="Martin R."/>
            <person name="McLaughlin D.J."/>
            <person name="Morgenstern I."/>
            <person name="Morin E."/>
            <person name="Murat C."/>
            <person name="Nagy L.G."/>
            <person name="Nolan M."/>
            <person name="Ohm R.A."/>
            <person name="Patyshakuliyeva A."/>
            <person name="Rokas A."/>
            <person name="Ruiz-Duenas F.J."/>
            <person name="Sabat G."/>
            <person name="Salamov A."/>
            <person name="Samejima M."/>
            <person name="Schmutz J."/>
            <person name="Slot J.C."/>
            <person name="St John F."/>
            <person name="Stenlid J."/>
            <person name="Sun H."/>
            <person name="Sun S."/>
            <person name="Syed K."/>
            <person name="Tsang A."/>
            <person name="Wiebenga A."/>
            <person name="Young D."/>
            <person name="Pisabarro A."/>
            <person name="Eastwood D.C."/>
            <person name="Martin F."/>
            <person name="Cullen D."/>
            <person name="Grigoriev I.V."/>
            <person name="Hibbett D.S."/>
        </authorList>
    </citation>
    <scope>NUCLEOTIDE SEQUENCE [LARGE SCALE GENOMIC DNA]</scope>
    <source>
        <strain evidence="2 3">MD-104</strain>
    </source>
</reference>
<dbReference type="InterPro" id="IPR036047">
    <property type="entry name" value="F-box-like_dom_sf"/>
</dbReference>
<dbReference type="PROSITE" id="PS50181">
    <property type="entry name" value="FBOX"/>
    <property type="match status" value="1"/>
</dbReference>
<evidence type="ECO:0000313" key="2">
    <source>
        <dbReference type="EMBL" id="PCH39840.1"/>
    </source>
</evidence>
<feature type="domain" description="F-box" evidence="1">
    <location>
        <begin position="2"/>
        <end position="51"/>
    </location>
</feature>
<dbReference type="EMBL" id="KB468053">
    <property type="protein sequence ID" value="PCH39840.1"/>
    <property type="molecule type" value="Genomic_DNA"/>
</dbReference>
<dbReference type="InterPro" id="IPR001810">
    <property type="entry name" value="F-box_dom"/>
</dbReference>
<dbReference type="STRING" id="742152.A0A2H3JC65"/>
<evidence type="ECO:0000259" key="1">
    <source>
        <dbReference type="PROSITE" id="PS50181"/>
    </source>
</evidence>